<dbReference type="InterPro" id="IPR036259">
    <property type="entry name" value="MFS_trans_sf"/>
</dbReference>
<reference evidence="3" key="1">
    <citation type="submission" date="2025-08" db="UniProtKB">
        <authorList>
            <consortium name="RefSeq"/>
        </authorList>
    </citation>
    <scope>IDENTIFICATION</scope>
</reference>
<dbReference type="SUPFAM" id="SSF103473">
    <property type="entry name" value="MFS general substrate transporter"/>
    <property type="match status" value="1"/>
</dbReference>
<feature type="transmembrane region" description="Helical" evidence="1">
    <location>
        <begin position="6"/>
        <end position="22"/>
    </location>
</feature>
<sequence length="209" mass="22872">MLYGLYGVNGAGFGHLLPVFLATSKEYGGAAMKVFDIGIMMLVSSALVLFVQLSTAKLQFWLGAKKTFVGSTFIFAFMTPLLPCSALPQNSILRWVLLLIVQVLIDAANNACFVCINVFLGNSVEPDLLGTVNGLGMSVSCIGRALGPTIFGLSYSWSLSNIELHKLGFPFNQYFVFFLISIVCLLNSAYVYWLIPSSLNKRKVFPEKT</sequence>
<accession>A0ABM4DAR9</accession>
<feature type="transmembrane region" description="Helical" evidence="1">
    <location>
        <begin position="68"/>
        <end position="88"/>
    </location>
</feature>
<dbReference type="Proteomes" id="UP001652625">
    <property type="component" value="Chromosome 13"/>
</dbReference>
<feature type="transmembrane region" description="Helical" evidence="1">
    <location>
        <begin position="34"/>
        <end position="56"/>
    </location>
</feature>
<dbReference type="Pfam" id="PF07690">
    <property type="entry name" value="MFS_1"/>
    <property type="match status" value="1"/>
</dbReference>
<evidence type="ECO:0000313" key="3">
    <source>
        <dbReference type="RefSeq" id="XP_065671457.1"/>
    </source>
</evidence>
<evidence type="ECO:0000256" key="1">
    <source>
        <dbReference type="SAM" id="Phobius"/>
    </source>
</evidence>
<feature type="transmembrane region" description="Helical" evidence="1">
    <location>
        <begin position="95"/>
        <end position="120"/>
    </location>
</feature>
<dbReference type="Gene3D" id="1.20.1250.20">
    <property type="entry name" value="MFS general substrate transporter like domains"/>
    <property type="match status" value="1"/>
</dbReference>
<dbReference type="GeneID" id="136089411"/>
<keyword evidence="2" id="KW-1185">Reference proteome</keyword>
<keyword evidence="1" id="KW-1133">Transmembrane helix</keyword>
<keyword evidence="1" id="KW-0812">Transmembrane</keyword>
<feature type="transmembrane region" description="Helical" evidence="1">
    <location>
        <begin position="174"/>
        <end position="195"/>
    </location>
</feature>
<keyword evidence="1" id="KW-0472">Membrane</keyword>
<protein>
    <submittedName>
        <fullName evidence="3">Uncharacterized protein LOC136089411 isoform X1</fullName>
    </submittedName>
</protein>
<name>A0ABM4DAR9_HYDVU</name>
<evidence type="ECO:0000313" key="2">
    <source>
        <dbReference type="Proteomes" id="UP001652625"/>
    </source>
</evidence>
<proteinExistence type="predicted"/>
<dbReference type="InterPro" id="IPR011701">
    <property type="entry name" value="MFS"/>
</dbReference>
<dbReference type="RefSeq" id="XP_065671457.1">
    <property type="nucleotide sequence ID" value="XM_065815385.1"/>
</dbReference>
<organism evidence="2 3">
    <name type="scientific">Hydra vulgaris</name>
    <name type="common">Hydra</name>
    <name type="synonym">Hydra attenuata</name>
    <dbReference type="NCBI Taxonomy" id="6087"/>
    <lineage>
        <taxon>Eukaryota</taxon>
        <taxon>Metazoa</taxon>
        <taxon>Cnidaria</taxon>
        <taxon>Hydrozoa</taxon>
        <taxon>Hydroidolina</taxon>
        <taxon>Anthoathecata</taxon>
        <taxon>Aplanulata</taxon>
        <taxon>Hydridae</taxon>
        <taxon>Hydra</taxon>
    </lineage>
</organism>
<gene>
    <name evidence="3" type="primary">LOC136089411</name>
</gene>